<reference evidence="2" key="1">
    <citation type="submission" date="2023-07" db="EMBL/GenBank/DDBJ databases">
        <authorList>
            <person name="Kim M."/>
        </authorList>
    </citation>
    <scope>NUCLEOTIDE SEQUENCE</scope>
    <source>
        <strain evidence="2">BIUV-7</strain>
    </source>
</reference>
<dbReference type="InterPro" id="IPR036388">
    <property type="entry name" value="WH-like_DNA-bd_sf"/>
</dbReference>
<comment type="caution">
    <text evidence="2">The sequence shown here is derived from an EMBL/GenBank/DDBJ whole genome shotgun (WGS) entry which is preliminary data.</text>
</comment>
<dbReference type="Proteomes" id="UP001169764">
    <property type="component" value="Unassembled WGS sequence"/>
</dbReference>
<dbReference type="InterPro" id="IPR013249">
    <property type="entry name" value="RNA_pol_sigma70_r4_t2"/>
</dbReference>
<name>A0ABT8YCP5_9SPHN</name>
<dbReference type="EMBL" id="JAUOTP010000009">
    <property type="protein sequence ID" value="MDO6416093.1"/>
    <property type="molecule type" value="Genomic_DNA"/>
</dbReference>
<gene>
    <name evidence="2" type="ORF">Q4F19_17035</name>
</gene>
<evidence type="ECO:0000259" key="1">
    <source>
        <dbReference type="Pfam" id="PF08281"/>
    </source>
</evidence>
<dbReference type="InterPro" id="IPR013324">
    <property type="entry name" value="RNA_pol_sigma_r3/r4-like"/>
</dbReference>
<dbReference type="SUPFAM" id="SSF88659">
    <property type="entry name" value="Sigma3 and sigma4 domains of RNA polymerase sigma factors"/>
    <property type="match status" value="1"/>
</dbReference>
<dbReference type="Pfam" id="PF08281">
    <property type="entry name" value="Sigma70_r4_2"/>
    <property type="match status" value="1"/>
</dbReference>
<feature type="domain" description="RNA polymerase sigma factor 70 region 4 type 2" evidence="1">
    <location>
        <begin position="10"/>
        <end position="58"/>
    </location>
</feature>
<dbReference type="RefSeq" id="WP_303545093.1">
    <property type="nucleotide sequence ID" value="NZ_JAUOTP010000009.1"/>
</dbReference>
<dbReference type="Gene3D" id="1.10.10.10">
    <property type="entry name" value="Winged helix-like DNA-binding domain superfamily/Winged helix DNA-binding domain"/>
    <property type="match status" value="1"/>
</dbReference>
<evidence type="ECO:0000313" key="2">
    <source>
        <dbReference type="EMBL" id="MDO6416093.1"/>
    </source>
</evidence>
<organism evidence="2 3">
    <name type="scientific">Sphingomonas natans</name>
    <dbReference type="NCBI Taxonomy" id="3063330"/>
    <lineage>
        <taxon>Bacteria</taxon>
        <taxon>Pseudomonadati</taxon>
        <taxon>Pseudomonadota</taxon>
        <taxon>Alphaproteobacteria</taxon>
        <taxon>Sphingomonadales</taxon>
        <taxon>Sphingomonadaceae</taxon>
        <taxon>Sphingomonas</taxon>
    </lineage>
</organism>
<sequence>MSESSDLLWRMEAIMASLDPLTRNVFLAHRLDDLPYGNIAAALDISIADVERRMAKAIYTLAKELDEAEKRPSR</sequence>
<accession>A0ABT8YCP5</accession>
<evidence type="ECO:0000313" key="3">
    <source>
        <dbReference type="Proteomes" id="UP001169764"/>
    </source>
</evidence>
<keyword evidence="3" id="KW-1185">Reference proteome</keyword>
<proteinExistence type="predicted"/>
<protein>
    <submittedName>
        <fullName evidence="2">Sigma factor-like helix-turn-helix DNA-binding protein</fullName>
    </submittedName>
</protein>